<dbReference type="EMBL" id="BKCJ010021916">
    <property type="protein sequence ID" value="GEV38123.1"/>
    <property type="molecule type" value="Genomic_DNA"/>
</dbReference>
<reference evidence="3" key="1">
    <citation type="journal article" date="2019" name="Sci. Rep.">
        <title>Draft genome of Tanacetum cinerariifolium, the natural source of mosquito coil.</title>
        <authorList>
            <person name="Yamashiro T."/>
            <person name="Shiraishi A."/>
            <person name="Satake H."/>
            <person name="Nakayama K."/>
        </authorList>
    </citation>
    <scope>NUCLEOTIDE SEQUENCE</scope>
</reference>
<sequence length="981" mass="113513">MDLLNSLLETCTALTRKVKNLEQDKIAQALEIIKLKKRVRKLEKKRKLTVIGLKRLKKVGTTQKIESSADTVMDDQEDAYKQEVEKNTDVQRRLEESQAKVYHIDLEHADKVLKVVTAATTIITAAASITAATITATPSAARRRKGVVIKDPKETATPSTIVYSEPKSKDKRKGIIVEEPKPLKKQAQIEQDEAYARELEAELNRNINWDDVIEQVKENGKQDNAVLRYQALNRKPQTKAQARKNMMVYLKNMAGFKMEYFKGMSYNDIRPIFEKYFNSNVAFLEKKNNKPHYKIIRADGTHQLFLSFLSLLRNFDKKDLEMLWQIVNERFASSKPKNFSDDFMLTTLTYMFKKPDVEAQVWKNQKIVHDDLAGREKISIDKVHFGSDAKQYFKQYTLKDYYCWLKTYNCWCKLMLLDDAADIKLRLLEQSTDAVQLVSVVQIVKTVSIRVTTDFLNAHTIKYALVVNHTIYVSCIKQFWATAIVKKINDNVQLRALIDGKKVVVSGAIIQRDLHLDYADRVEYLPNEEIFKELARMGYENPPSKLTFYKAFFSAQWKFLTHTLHVRNVDSSSKFLMYPRFLQVVIDNQVDDMTSHNTRYTSLALTHKDPTPTPHATPPQDQPSTPHASLPQEQPTATSKSSMSLLTTLMETCATLSQKVAELEQHKHSQDLKILQLKRGGKIAAIDADEDITLVDMEKDEEVVAMDAEPQGRINQEDVNAATKGVSAAKPSVFDDEEVQERHLENIKKYQNRKKKLVSIPQARKNMIIYLKNMAGYKMEHFKGMTYDKVRPIFEREYKKVQTFFKPDKDVEEPKKKRVADETLLQESFKKLRAAEVSVSEFKVEALQVKYPIIDWEICTECLRYWEIIRVGGITEAYQSFKDMLKGFDREDLVELKRLFEPYADDVLWKLQRYMHAPLTWKLYTDCGVHHVSSTKEHDIFMLIEKDYPLSNAVMILMVSGKLQVEEDNEMARDLVMKIFM</sequence>
<gene>
    <name evidence="3" type="ORF">Tci_110100</name>
</gene>
<evidence type="ECO:0000256" key="2">
    <source>
        <dbReference type="SAM" id="MobiDB-lite"/>
    </source>
</evidence>
<feature type="compositionally biased region" description="Polar residues" evidence="2">
    <location>
        <begin position="622"/>
        <end position="635"/>
    </location>
</feature>
<comment type="caution">
    <text evidence="3">The sequence shown here is derived from an EMBL/GenBank/DDBJ whole genome shotgun (WGS) entry which is preliminary data.</text>
</comment>
<feature type="compositionally biased region" description="Pro residues" evidence="2">
    <location>
        <begin position="611"/>
        <end position="621"/>
    </location>
</feature>
<proteinExistence type="predicted"/>
<evidence type="ECO:0000256" key="1">
    <source>
        <dbReference type="SAM" id="Coils"/>
    </source>
</evidence>
<accession>A0A699GMT8</accession>
<organism evidence="3">
    <name type="scientific">Tanacetum cinerariifolium</name>
    <name type="common">Dalmatian daisy</name>
    <name type="synonym">Chrysanthemum cinerariifolium</name>
    <dbReference type="NCBI Taxonomy" id="118510"/>
    <lineage>
        <taxon>Eukaryota</taxon>
        <taxon>Viridiplantae</taxon>
        <taxon>Streptophyta</taxon>
        <taxon>Embryophyta</taxon>
        <taxon>Tracheophyta</taxon>
        <taxon>Spermatophyta</taxon>
        <taxon>Magnoliopsida</taxon>
        <taxon>eudicotyledons</taxon>
        <taxon>Gunneridae</taxon>
        <taxon>Pentapetalae</taxon>
        <taxon>asterids</taxon>
        <taxon>campanulids</taxon>
        <taxon>Asterales</taxon>
        <taxon>Asteraceae</taxon>
        <taxon>Asteroideae</taxon>
        <taxon>Anthemideae</taxon>
        <taxon>Anthemidinae</taxon>
        <taxon>Tanacetum</taxon>
    </lineage>
</organism>
<protein>
    <submittedName>
        <fullName evidence="3">Uncharacterized protein</fullName>
    </submittedName>
</protein>
<feature type="region of interest" description="Disordered" evidence="2">
    <location>
        <begin position="605"/>
        <end position="641"/>
    </location>
</feature>
<feature type="coiled-coil region" evidence="1">
    <location>
        <begin position="4"/>
        <end position="38"/>
    </location>
</feature>
<dbReference type="AlphaFoldDB" id="A0A699GMT8"/>
<keyword evidence="1" id="KW-0175">Coiled coil</keyword>
<feature type="coiled-coil region" evidence="1">
    <location>
        <begin position="73"/>
        <end position="100"/>
    </location>
</feature>
<name>A0A699GMT8_TANCI</name>
<evidence type="ECO:0000313" key="3">
    <source>
        <dbReference type="EMBL" id="GEV38123.1"/>
    </source>
</evidence>